<reference evidence="4" key="1">
    <citation type="journal article" date="2019" name="Int. J. Syst. Evol. Microbiol.">
        <title>The Global Catalogue of Microorganisms (GCM) 10K type strain sequencing project: providing services to taxonomists for standard genome sequencing and annotation.</title>
        <authorList>
            <consortium name="The Broad Institute Genomics Platform"/>
            <consortium name="The Broad Institute Genome Sequencing Center for Infectious Disease"/>
            <person name="Wu L."/>
            <person name="Ma J."/>
        </authorList>
    </citation>
    <scope>NUCLEOTIDE SEQUENCE [LARGE SCALE GENOMIC DNA]</scope>
    <source>
        <strain evidence="4">JCM 32226</strain>
    </source>
</reference>
<dbReference type="RefSeq" id="WP_345012298.1">
    <property type="nucleotide sequence ID" value="NZ_BAABFC010000012.1"/>
</dbReference>
<comment type="similarity">
    <text evidence="2">Belongs to the bacterial solute-binding protein 1 family.</text>
</comment>
<dbReference type="PANTHER" id="PTHR43649:SF32">
    <property type="entry name" value="SUGAR BINDING SECRETED PROTEIN"/>
    <property type="match status" value="1"/>
</dbReference>
<dbReference type="EMBL" id="BAABFC010000012">
    <property type="protein sequence ID" value="GAA4499027.1"/>
    <property type="molecule type" value="Genomic_DNA"/>
</dbReference>
<keyword evidence="4" id="KW-1185">Reference proteome</keyword>
<evidence type="ECO:0000313" key="4">
    <source>
        <dbReference type="Proteomes" id="UP001501321"/>
    </source>
</evidence>
<dbReference type="SUPFAM" id="SSF53850">
    <property type="entry name" value="Periplasmic binding protein-like II"/>
    <property type="match status" value="1"/>
</dbReference>
<accession>A0ABP8Q877</accession>
<evidence type="ECO:0000256" key="1">
    <source>
        <dbReference type="ARBA" id="ARBA00004418"/>
    </source>
</evidence>
<dbReference type="Proteomes" id="UP001501321">
    <property type="component" value="Unassembled WGS sequence"/>
</dbReference>
<dbReference type="InterPro" id="IPR050490">
    <property type="entry name" value="Bact_solute-bd_prot1"/>
</dbReference>
<dbReference type="Gene3D" id="3.40.190.10">
    <property type="entry name" value="Periplasmic binding protein-like II"/>
    <property type="match status" value="1"/>
</dbReference>
<evidence type="ECO:0000256" key="2">
    <source>
        <dbReference type="ARBA" id="ARBA00008520"/>
    </source>
</evidence>
<sequence length="414" mass="46337">MHNIISRISLLLLLGLSLGQTFATTLTIASYPNFDTSVREIIQEYEKANPDIKIRLVSLSYFDHHNSLYTALKTNTPIADVVGIEQDYISKFVYSGKLAPISHAPYDAEKYIDQLTPFMVVNARGEDGQLYAIPADIGPGTLFYRPDLLARADVDIEAMTTSWDAFIEAGKQLKKQGVYLLANASDIKDVFIRTGIQSGEGIYFDQHGKVLVNSPRFVRAFELAKQVRTAGLDGRLQIWSNDWAESIRRGHIATAMMGAWFTGHLASWIAPEEAGAWRAHQLPGHVYANWGGSYYAIPQSAAHKPEAWDFIRYMTLNPQVQRRLFTELDTFPALQSAQSDDLLSRPVPYLGNQPAGRLWQTAARAMPAIVANKHDAFAADIVRKQLDLVLDSHKDIPRALADAERQITRKLQRP</sequence>
<dbReference type="PANTHER" id="PTHR43649">
    <property type="entry name" value="ARABINOSE-BINDING PROTEIN-RELATED"/>
    <property type="match status" value="1"/>
</dbReference>
<name>A0ABP8Q877_9GAMM</name>
<organism evidence="3 4">
    <name type="scientific">Pseudaeromonas paramecii</name>
    <dbReference type="NCBI Taxonomy" id="2138166"/>
    <lineage>
        <taxon>Bacteria</taxon>
        <taxon>Pseudomonadati</taxon>
        <taxon>Pseudomonadota</taxon>
        <taxon>Gammaproteobacteria</taxon>
        <taxon>Aeromonadales</taxon>
        <taxon>Aeromonadaceae</taxon>
        <taxon>Pseudaeromonas</taxon>
    </lineage>
</organism>
<dbReference type="Pfam" id="PF13416">
    <property type="entry name" value="SBP_bac_8"/>
    <property type="match status" value="1"/>
</dbReference>
<gene>
    <name evidence="3" type="ORF">GCM10023095_18460</name>
</gene>
<comment type="subcellular location">
    <subcellularLocation>
        <location evidence="1">Periplasm</location>
    </subcellularLocation>
</comment>
<dbReference type="InterPro" id="IPR006059">
    <property type="entry name" value="SBP"/>
</dbReference>
<comment type="caution">
    <text evidence="3">The sequence shown here is derived from an EMBL/GenBank/DDBJ whole genome shotgun (WGS) entry which is preliminary data.</text>
</comment>
<evidence type="ECO:0000313" key="3">
    <source>
        <dbReference type="EMBL" id="GAA4499027.1"/>
    </source>
</evidence>
<proteinExistence type="inferred from homology"/>
<protein>
    <submittedName>
        <fullName evidence="3">Sugar ABC transporter substrate-binding protein</fullName>
    </submittedName>
</protein>